<dbReference type="Proteomes" id="UP000525652">
    <property type="component" value="Unassembled WGS sequence"/>
</dbReference>
<accession>A0A7X1AZM4</accession>
<organism evidence="1 2">
    <name type="scientific">Puniceicoccus vermicola</name>
    <dbReference type="NCBI Taxonomy" id="388746"/>
    <lineage>
        <taxon>Bacteria</taxon>
        <taxon>Pseudomonadati</taxon>
        <taxon>Verrucomicrobiota</taxon>
        <taxon>Opitutia</taxon>
        <taxon>Puniceicoccales</taxon>
        <taxon>Puniceicoccaceae</taxon>
        <taxon>Puniceicoccus</taxon>
    </lineage>
</organism>
<sequence>MKLHTKETVKEAGDQEVVTTTSQFDDEAKELCATGVDSAFHLYNEIGADFARHVSTVLSQQRPDLHEEFRARPKKG</sequence>
<dbReference type="EMBL" id="JACHVA010000102">
    <property type="protein sequence ID" value="MBC2602837.1"/>
    <property type="molecule type" value="Genomic_DNA"/>
</dbReference>
<reference evidence="1 2" key="1">
    <citation type="submission" date="2020-07" db="EMBL/GenBank/DDBJ databases">
        <authorList>
            <person name="Feng X."/>
        </authorList>
    </citation>
    <scope>NUCLEOTIDE SEQUENCE [LARGE SCALE GENOMIC DNA]</scope>
    <source>
        <strain evidence="1 2">JCM14086</strain>
    </source>
</reference>
<dbReference type="RefSeq" id="WP_185693503.1">
    <property type="nucleotide sequence ID" value="NZ_JACHVA010000102.1"/>
</dbReference>
<evidence type="ECO:0000313" key="2">
    <source>
        <dbReference type="Proteomes" id="UP000525652"/>
    </source>
</evidence>
<name>A0A7X1AZM4_9BACT</name>
<evidence type="ECO:0000313" key="1">
    <source>
        <dbReference type="EMBL" id="MBC2602837.1"/>
    </source>
</evidence>
<protein>
    <submittedName>
        <fullName evidence="1">Uncharacterized protein</fullName>
    </submittedName>
</protein>
<comment type="caution">
    <text evidence="1">The sequence shown here is derived from an EMBL/GenBank/DDBJ whole genome shotgun (WGS) entry which is preliminary data.</text>
</comment>
<gene>
    <name evidence="1" type="ORF">H5P30_13720</name>
</gene>
<keyword evidence="2" id="KW-1185">Reference proteome</keyword>
<proteinExistence type="predicted"/>
<dbReference type="AlphaFoldDB" id="A0A7X1AZM4"/>